<dbReference type="GO" id="GO:0042834">
    <property type="term" value="F:peptidoglycan binding"/>
    <property type="evidence" value="ECO:0007669"/>
    <property type="project" value="InterPro"/>
</dbReference>
<dbReference type="Gene3D" id="3.10.450.350">
    <property type="match status" value="2"/>
</dbReference>
<comment type="subcellular location">
    <subcellularLocation>
        <location evidence="2">Cell envelope</location>
    </subcellularLocation>
</comment>
<keyword evidence="7" id="KW-0482">Metalloprotease</keyword>
<dbReference type="InterPro" id="IPR016047">
    <property type="entry name" value="M23ase_b-sheet_dom"/>
</dbReference>
<dbReference type="PANTHER" id="PTHR21666:SF288">
    <property type="entry name" value="CELL DIVISION PROTEIN YTFB"/>
    <property type="match status" value="1"/>
</dbReference>
<dbReference type="GO" id="GO:0006508">
    <property type="term" value="P:proteolysis"/>
    <property type="evidence" value="ECO:0007669"/>
    <property type="project" value="UniProtKB-KW"/>
</dbReference>
<dbReference type="GO" id="GO:0030313">
    <property type="term" value="C:cell envelope"/>
    <property type="evidence" value="ECO:0007669"/>
    <property type="project" value="UniProtKB-SubCell"/>
</dbReference>
<evidence type="ECO:0000256" key="6">
    <source>
        <dbReference type="ARBA" id="ARBA00022833"/>
    </source>
</evidence>
<dbReference type="InterPro" id="IPR045834">
    <property type="entry name" value="Csd3_N2"/>
</dbReference>
<dbReference type="FunFam" id="2.70.70.10:FF:000002">
    <property type="entry name" value="Murein DD-endopeptidase MepM"/>
    <property type="match status" value="1"/>
</dbReference>
<organism evidence="12 13">
    <name type="scientific">Endozoicomonas montiporae CL-33</name>
    <dbReference type="NCBI Taxonomy" id="570277"/>
    <lineage>
        <taxon>Bacteria</taxon>
        <taxon>Pseudomonadati</taxon>
        <taxon>Pseudomonadota</taxon>
        <taxon>Gammaproteobacteria</taxon>
        <taxon>Oceanospirillales</taxon>
        <taxon>Endozoicomonadaceae</taxon>
        <taxon>Endozoicomonas</taxon>
    </lineage>
</organism>
<evidence type="ECO:0000256" key="3">
    <source>
        <dbReference type="ARBA" id="ARBA00022670"/>
    </source>
</evidence>
<feature type="domain" description="Csd3-like second N-terminal" evidence="11">
    <location>
        <begin position="207"/>
        <end position="332"/>
    </location>
</feature>
<dbReference type="OrthoDB" id="9805070at2"/>
<evidence type="ECO:0000256" key="4">
    <source>
        <dbReference type="ARBA" id="ARBA00022723"/>
    </source>
</evidence>
<sequence>MTKVVSTGATRVCSKDGRLPYFPRRHLMLVTGVSILLLLLIGLVPSTDVEANRTRITLEIDAFKEEPPENDISRRTRPFLSKELNEAPEPDSEAIRLARKEAERQAKERAALGRWQSIVIASGDNLSSLFAQQGLGARVVYNISQTPDFGKQLANIRPGQTLEFRVNHNGELTQFRYVRDRLSSILFQQTADGYSAEEVILEPQIRTAYAEGEITNSLFLASQRAGLTDGLTMELAGIFGWDIDFALDIRSGDSFSVVYEERYLADDNGDQKLGNGNILAATFVNNGKDYTAIRYTDKNGNSSYYTPDGKSMRKAFLRTPVDFTRISSNFNPDRLHPVFKTKRPHRGVDYAAPTGTPIKAAGDGRISFAGWQNGFGNVVFIEHPNNIVTVYAHQSRLNKRLRKGSRVNQGDVIGYVGSTGWATGPHLHYEFRVNGVHRNPVTVKLPDAKPVPKSEMARFKQHKTGILAQLDHHQKAHQKTMLAAAQ</sequence>
<feature type="domain" description="Opacity-associated protein A LysM-like" evidence="10">
    <location>
        <begin position="115"/>
        <end position="193"/>
    </location>
</feature>
<keyword evidence="6" id="KW-0862">Zinc</keyword>
<dbReference type="Gene3D" id="2.70.70.10">
    <property type="entry name" value="Glucose Permease (Domain IIA)"/>
    <property type="match status" value="1"/>
</dbReference>
<dbReference type="GO" id="GO:0046872">
    <property type="term" value="F:metal ion binding"/>
    <property type="evidence" value="ECO:0007669"/>
    <property type="project" value="UniProtKB-KW"/>
</dbReference>
<dbReference type="InterPro" id="IPR011055">
    <property type="entry name" value="Dup_hybrid_motif"/>
</dbReference>
<reference evidence="12 13" key="1">
    <citation type="journal article" date="2016" name="Front. Microbiol.">
        <title>Genomic Insight into the Host-Endosymbiont Relationship of Endozoicomonas montiporae CL-33(T) with its Coral Host.</title>
        <authorList>
            <person name="Ding J.-Y."/>
            <person name="Shiu J.-H."/>
            <person name="Chen W.-M."/>
            <person name="Chiang Y.-R."/>
            <person name="Tang S.-L."/>
        </authorList>
    </citation>
    <scope>NUCLEOTIDE SEQUENCE [LARGE SCALE GENOMIC DNA]</scope>
    <source>
        <strain evidence="12 13">CL-33</strain>
    </source>
</reference>
<feature type="transmembrane region" description="Helical" evidence="8">
    <location>
        <begin position="27"/>
        <end position="45"/>
    </location>
</feature>
<dbReference type="Pfam" id="PF19425">
    <property type="entry name" value="Csd3_N2"/>
    <property type="match status" value="1"/>
</dbReference>
<dbReference type="STRING" id="570277.EZMO1_1074"/>
<name>A0A142B952_9GAMM</name>
<feature type="domain" description="M23ase beta-sheet core" evidence="9">
    <location>
        <begin position="344"/>
        <end position="440"/>
    </location>
</feature>
<dbReference type="EMBL" id="CP013251">
    <property type="protein sequence ID" value="AMO55278.1"/>
    <property type="molecule type" value="Genomic_DNA"/>
</dbReference>
<evidence type="ECO:0000256" key="1">
    <source>
        <dbReference type="ARBA" id="ARBA00001947"/>
    </source>
</evidence>
<evidence type="ECO:0000313" key="13">
    <source>
        <dbReference type="Proteomes" id="UP000071065"/>
    </source>
</evidence>
<keyword evidence="8" id="KW-0472">Membrane</keyword>
<keyword evidence="3" id="KW-0645">Protease</keyword>
<dbReference type="CDD" id="cd12797">
    <property type="entry name" value="M23_peptidase"/>
    <property type="match status" value="1"/>
</dbReference>
<dbReference type="GO" id="GO:0004222">
    <property type="term" value="F:metalloendopeptidase activity"/>
    <property type="evidence" value="ECO:0007669"/>
    <property type="project" value="TreeGrafter"/>
</dbReference>
<accession>A0A142B952</accession>
<dbReference type="SUPFAM" id="SSF51261">
    <property type="entry name" value="Duplicated hybrid motif"/>
    <property type="match status" value="1"/>
</dbReference>
<evidence type="ECO:0000256" key="7">
    <source>
        <dbReference type="ARBA" id="ARBA00023049"/>
    </source>
</evidence>
<dbReference type="InterPro" id="IPR007340">
    <property type="entry name" value="LysM_Opacity-associatedA"/>
</dbReference>
<dbReference type="AlphaFoldDB" id="A0A142B952"/>
<dbReference type="PATRIC" id="fig|570277.3.peg.1172"/>
<dbReference type="Pfam" id="PF04225">
    <property type="entry name" value="LysM_OapA"/>
    <property type="match status" value="1"/>
</dbReference>
<keyword evidence="8" id="KW-0812">Transmembrane</keyword>
<evidence type="ECO:0000259" key="9">
    <source>
        <dbReference type="Pfam" id="PF01551"/>
    </source>
</evidence>
<proteinExistence type="predicted"/>
<keyword evidence="5" id="KW-0378">Hydrolase</keyword>
<evidence type="ECO:0000256" key="5">
    <source>
        <dbReference type="ARBA" id="ARBA00022801"/>
    </source>
</evidence>
<gene>
    <name evidence="12" type="ORF">EZMO1_1074</name>
</gene>
<evidence type="ECO:0000256" key="8">
    <source>
        <dbReference type="SAM" id="Phobius"/>
    </source>
</evidence>
<protein>
    <submittedName>
        <fullName evidence="12">Peptidase M23B</fullName>
    </submittedName>
</protein>
<evidence type="ECO:0000259" key="10">
    <source>
        <dbReference type="Pfam" id="PF04225"/>
    </source>
</evidence>
<keyword evidence="8" id="KW-1133">Transmembrane helix</keyword>
<evidence type="ECO:0000259" key="11">
    <source>
        <dbReference type="Pfam" id="PF19425"/>
    </source>
</evidence>
<dbReference type="Proteomes" id="UP000071065">
    <property type="component" value="Chromosome"/>
</dbReference>
<dbReference type="PANTHER" id="PTHR21666">
    <property type="entry name" value="PEPTIDASE-RELATED"/>
    <property type="match status" value="1"/>
</dbReference>
<evidence type="ECO:0000256" key="2">
    <source>
        <dbReference type="ARBA" id="ARBA00004196"/>
    </source>
</evidence>
<evidence type="ECO:0000313" key="12">
    <source>
        <dbReference type="EMBL" id="AMO55278.1"/>
    </source>
</evidence>
<dbReference type="Pfam" id="PF01551">
    <property type="entry name" value="Peptidase_M23"/>
    <property type="match status" value="1"/>
</dbReference>
<dbReference type="InterPro" id="IPR050570">
    <property type="entry name" value="Cell_wall_metabolism_enzyme"/>
</dbReference>
<dbReference type="RefSeq" id="WP_051789801.1">
    <property type="nucleotide sequence ID" value="NZ_CP013251.1"/>
</dbReference>
<keyword evidence="4" id="KW-0479">Metal-binding</keyword>
<dbReference type="KEGG" id="emp:EZMO1_1074"/>
<comment type="cofactor">
    <cofactor evidence="1">
        <name>Zn(2+)</name>
        <dbReference type="ChEBI" id="CHEBI:29105"/>
    </cofactor>
</comment>